<dbReference type="InterPro" id="IPR001155">
    <property type="entry name" value="OxRdtase_FMN_N"/>
</dbReference>
<dbReference type="GeneID" id="18247586"/>
<dbReference type="GO" id="GO:0010181">
    <property type="term" value="F:FMN binding"/>
    <property type="evidence" value="ECO:0007669"/>
    <property type="project" value="InterPro"/>
</dbReference>
<dbReference type="InterPro" id="IPR013785">
    <property type="entry name" value="Aldolase_TIM"/>
</dbReference>
<keyword evidence="3" id="KW-0288">FMN</keyword>
<name>G3B6L3_CANTC</name>
<dbReference type="Gene3D" id="3.20.20.70">
    <property type="entry name" value="Aldolase class I"/>
    <property type="match status" value="1"/>
</dbReference>
<sequence length="424" mass="45977">MTVRIPLELPAASTGHSAPYPLVKGLDYEYPIPEGVVGSAKELTDKTPKMFQPLKVGNMVLPNRVGVSPMCQYTASNNEATEYHKVHYGALSSRGPGLVMLEVNSVAPHTGVSVVDLGLWNDVQAVKLKPIVDFAHANTSKIGLQIGHGGRKAQGNPPFEYLENWNDPRAIKEEVVGPSAVPFRPKGRLPTPTPLTVEEINTIIKQFGAAAKRAVEISGFDFVEIHGAHGYLLGSFLSAHSNKRTDKYGGSFENRIRFLLEVIDEVRANVPKGFPVLLRISGSDLHDSNPDAWTTADSVKLAPIVADRGIDLIDVSAGANDSDADRPKDKFGKFLPIAAAVKKAVGDKCLVSSVGTLHDAKKVNQLLEDGVIDFAFVGSPFLINPGLVLSWAQELDVSVYQIASHWPFHAKYAEMIEYIKSTKL</sequence>
<dbReference type="OrthoDB" id="103349at2759"/>
<feature type="domain" description="NADH:flavin oxidoreductase/NADH oxidase N-terminal" evidence="6">
    <location>
        <begin position="49"/>
        <end position="393"/>
    </location>
</feature>
<proteinExistence type="predicted"/>
<organism evidence="8">
    <name type="scientific">Candida tenuis (strain ATCC 10573 / BCRC 21748 / CBS 615 / JCM 9827 / NBRC 10315 / NRRL Y-1498 / VKM Y-70)</name>
    <name type="common">Yeast</name>
    <name type="synonym">Yamadazyma tenuis</name>
    <dbReference type="NCBI Taxonomy" id="590646"/>
    <lineage>
        <taxon>Eukaryota</taxon>
        <taxon>Fungi</taxon>
        <taxon>Dikarya</taxon>
        <taxon>Ascomycota</taxon>
        <taxon>Saccharomycotina</taxon>
        <taxon>Pichiomycetes</taxon>
        <taxon>Debaryomycetaceae</taxon>
        <taxon>Yamadazyma</taxon>
    </lineage>
</organism>
<accession>G3B6L3</accession>
<evidence type="ECO:0000259" key="6">
    <source>
        <dbReference type="Pfam" id="PF00724"/>
    </source>
</evidence>
<dbReference type="GO" id="GO:0003959">
    <property type="term" value="F:NADPH dehydrogenase activity"/>
    <property type="evidence" value="ECO:0007669"/>
    <property type="project" value="InterPro"/>
</dbReference>
<comment type="cofactor">
    <cofactor evidence="1">
        <name>FMN</name>
        <dbReference type="ChEBI" id="CHEBI:58210"/>
    </cofactor>
</comment>
<evidence type="ECO:0000256" key="1">
    <source>
        <dbReference type="ARBA" id="ARBA00001917"/>
    </source>
</evidence>
<gene>
    <name evidence="7" type="ORF">CANTEDRAFT_114801</name>
</gene>
<evidence type="ECO:0000256" key="3">
    <source>
        <dbReference type="ARBA" id="ARBA00022643"/>
    </source>
</evidence>
<dbReference type="EMBL" id="GL996524">
    <property type="protein sequence ID" value="EGV63700.1"/>
    <property type="molecule type" value="Genomic_DNA"/>
</dbReference>
<dbReference type="STRING" id="590646.G3B6L3"/>
<dbReference type="HOGENOM" id="CLU_012153_2_1_1"/>
<evidence type="ECO:0000313" key="7">
    <source>
        <dbReference type="EMBL" id="EGV63699.1"/>
    </source>
</evidence>
<evidence type="ECO:0000313" key="8">
    <source>
        <dbReference type="Proteomes" id="UP000000707"/>
    </source>
</evidence>
<dbReference type="GO" id="GO:0050661">
    <property type="term" value="F:NADP binding"/>
    <property type="evidence" value="ECO:0007669"/>
    <property type="project" value="InterPro"/>
</dbReference>
<protein>
    <submittedName>
        <fullName evidence="7">NADH:flavin oxidoreductase/12-oxophytodienoate reductase</fullName>
    </submittedName>
</protein>
<dbReference type="PANTHER" id="PTHR43303:SF4">
    <property type="entry name" value="NADPH DEHYDROGENASE C23G7.10C-RELATED"/>
    <property type="match status" value="1"/>
</dbReference>
<evidence type="ECO:0000256" key="4">
    <source>
        <dbReference type="ARBA" id="ARBA00022857"/>
    </source>
</evidence>
<evidence type="ECO:0000256" key="5">
    <source>
        <dbReference type="ARBA" id="ARBA00023002"/>
    </source>
</evidence>
<keyword evidence="5" id="KW-0560">Oxidoreductase</keyword>
<dbReference type="Proteomes" id="UP000000707">
    <property type="component" value="Unassembled WGS sequence"/>
</dbReference>
<dbReference type="SUPFAM" id="SSF51395">
    <property type="entry name" value="FMN-linked oxidoreductases"/>
    <property type="match status" value="1"/>
</dbReference>
<reference evidence="7 8" key="1">
    <citation type="journal article" date="2011" name="Proc. Natl. Acad. Sci. U.S.A.">
        <title>Comparative genomics of xylose-fermenting fungi for enhanced biofuel production.</title>
        <authorList>
            <person name="Wohlbach D.J."/>
            <person name="Kuo A."/>
            <person name="Sato T.K."/>
            <person name="Potts K.M."/>
            <person name="Salamov A.A."/>
            <person name="LaButti K.M."/>
            <person name="Sun H."/>
            <person name="Clum A."/>
            <person name="Pangilinan J.L."/>
            <person name="Lindquist E.A."/>
            <person name="Lucas S."/>
            <person name="Lapidus A."/>
            <person name="Jin M."/>
            <person name="Gunawan C."/>
            <person name="Balan V."/>
            <person name="Dale B.E."/>
            <person name="Jeffries T.W."/>
            <person name="Zinkel R."/>
            <person name="Barry K.W."/>
            <person name="Grigoriev I.V."/>
            <person name="Gasch A.P."/>
        </authorList>
    </citation>
    <scope>NUCLEOTIDE SEQUENCE [LARGE SCALE GENOMIC DNA]</scope>
    <source>
        <strain evidence="7">ATCC 10573</strain>
        <strain evidence="8">ATCC 10573 / BCRC 21748 / CBS 615 / JCM 9827 / NBRC 10315 / NRRL Y-1498 / VKM Y-70</strain>
    </source>
</reference>
<dbReference type="EMBL" id="GL996524">
    <property type="protein sequence ID" value="EGV63699.1"/>
    <property type="molecule type" value="Genomic_DNA"/>
</dbReference>
<dbReference type="Pfam" id="PF00724">
    <property type="entry name" value="Oxidored_FMN"/>
    <property type="match status" value="1"/>
</dbReference>
<dbReference type="PANTHER" id="PTHR43303">
    <property type="entry name" value="NADPH DEHYDROGENASE C23G7.10C-RELATED"/>
    <property type="match status" value="1"/>
</dbReference>
<keyword evidence="2" id="KW-0285">Flavoprotein</keyword>
<dbReference type="eggNOG" id="KOG0134">
    <property type="taxonomic scope" value="Eukaryota"/>
</dbReference>
<evidence type="ECO:0000256" key="2">
    <source>
        <dbReference type="ARBA" id="ARBA00022630"/>
    </source>
</evidence>
<dbReference type="AlphaFoldDB" id="G3B6L3"/>
<keyword evidence="4" id="KW-0521">NADP</keyword>
<dbReference type="InterPro" id="IPR044152">
    <property type="entry name" value="YqjM-like"/>
</dbReference>
<keyword evidence="8" id="KW-1185">Reference proteome</keyword>
<dbReference type="KEGG" id="cten:18247586"/>